<dbReference type="InterPro" id="IPR036527">
    <property type="entry name" value="SCP2_sterol-bd_dom_sf"/>
</dbReference>
<organism evidence="6 7">
    <name type="scientific">Oleispira antarctica</name>
    <dbReference type="NCBI Taxonomy" id="188908"/>
    <lineage>
        <taxon>Bacteria</taxon>
        <taxon>Pseudomonadati</taxon>
        <taxon>Pseudomonadota</taxon>
        <taxon>Gammaproteobacteria</taxon>
        <taxon>Oceanospirillales</taxon>
        <taxon>Oceanospirillaceae</taxon>
        <taxon>Oleispira</taxon>
    </lineage>
</organism>
<dbReference type="GO" id="GO:0018909">
    <property type="term" value="P:dodecyl sulfate metabolic process"/>
    <property type="evidence" value="ECO:0007669"/>
    <property type="project" value="InterPro"/>
</dbReference>
<dbReference type="GO" id="GO:0046872">
    <property type="term" value="F:metal ion binding"/>
    <property type="evidence" value="ECO:0007669"/>
    <property type="project" value="UniProtKB-KW"/>
</dbReference>
<evidence type="ECO:0000313" key="6">
    <source>
        <dbReference type="EMBL" id="OUS40132.1"/>
    </source>
</evidence>
<keyword evidence="2" id="KW-0378">Hydrolase</keyword>
<evidence type="ECO:0000259" key="5">
    <source>
        <dbReference type="SMART" id="SM00849"/>
    </source>
</evidence>
<comment type="similarity">
    <text evidence="4">Belongs to the metallo-beta-lactamase superfamily. Type III sulfatase family.</text>
</comment>
<dbReference type="Gene3D" id="3.30.1050.10">
    <property type="entry name" value="SCP2 sterol-binding domain"/>
    <property type="match status" value="1"/>
</dbReference>
<comment type="caution">
    <text evidence="6">The sequence shown here is derived from an EMBL/GenBank/DDBJ whole genome shotgun (WGS) entry which is preliminary data.</text>
</comment>
<sequence length="661" mass="74000">MKKTMLPMLLGLGLAITGCGYDKLEIEADANAQGHTAPTQATIDANNRVLEELPFENMEDFEQANRGLIAREDSLKIKGPNNGMGEFTWNQDEYDFIKGDAPGSVNPSLWRQAKLNAIHGLFKVTEGVYQLRGYDLANMTIIDGDKGFILVDPMTTSESSERGMKFVRKHLGNKPVSTIIFTHSHMDHFGGALGAVSEEERKNLQIIAPEGFMEESTSENMLAGPTMARRVSFIYGNSLARNERGHVDTGLGKAPAFGSHGILKPNVIINQTPQVMKVDGVDFVFHNAAGTEAPAELMFYLPKLKAFCGSEVTSRNMHNLYTLRGAKVRDALAWSSAIEKTRVEFEDAEIYFASHHWPIWGNEKIQDFLKKQRDTYKFIHDQTLRMAHSGATPKEISEQIKMPESLNSDFSSRGYYGTLSHNSKAIYQRYYGWFDGNAANLNPIPPVEAGKRYVEIVGGSDALIEKAQGYFDKGEYRWVAEMLNHLVFAEPNHKGARSLLARTYDQLGYQSESGPWRDLYLTSAYELRHNRPEKGFNLENVKDLYVHTALETYFDSLAVRLDGEAADGENMVLNFTFPDLNVTHVVTIENAVLHHKQGKADPNADVTITQDHETFVDIAVQKLDPLDAMLDGKLKVDNLLAMRKFNSMTVDPDLTFDIVLP</sequence>
<dbReference type="Gene3D" id="3.60.15.30">
    <property type="entry name" value="Metallo-beta-lactamase domain"/>
    <property type="match status" value="1"/>
</dbReference>
<dbReference type="InterPro" id="IPR029229">
    <property type="entry name" value="Alkyl_sulf_C"/>
</dbReference>
<dbReference type="PANTHER" id="PTHR43223:SF1">
    <property type="entry name" value="ALKYL_ARYL-SULFATASE BDS1"/>
    <property type="match status" value="1"/>
</dbReference>
<evidence type="ECO:0000256" key="1">
    <source>
        <dbReference type="ARBA" id="ARBA00022723"/>
    </source>
</evidence>
<dbReference type="PROSITE" id="PS51257">
    <property type="entry name" value="PROKAR_LIPOPROTEIN"/>
    <property type="match status" value="1"/>
</dbReference>
<evidence type="ECO:0000256" key="2">
    <source>
        <dbReference type="ARBA" id="ARBA00022801"/>
    </source>
</evidence>
<dbReference type="Proteomes" id="UP000227088">
    <property type="component" value="Unassembled WGS sequence"/>
</dbReference>
<keyword evidence="3" id="KW-0862">Zinc</keyword>
<dbReference type="InterPro" id="IPR052195">
    <property type="entry name" value="Bact_Alkyl/Aryl-Sulfatase"/>
</dbReference>
<feature type="domain" description="Metallo-beta-lactamase" evidence="5">
    <location>
        <begin position="136"/>
        <end position="356"/>
    </location>
</feature>
<dbReference type="SUPFAM" id="SSF56281">
    <property type="entry name" value="Metallo-hydrolase/oxidoreductase"/>
    <property type="match status" value="1"/>
</dbReference>
<dbReference type="AlphaFoldDB" id="A0A1Y5HYH8"/>
<protein>
    <submittedName>
        <fullName evidence="6">Alkyl/aryl-sulfatase</fullName>
    </submittedName>
</protein>
<proteinExistence type="inferred from homology"/>
<keyword evidence="1" id="KW-0479">Metal-binding</keyword>
<dbReference type="InterPro" id="IPR029228">
    <property type="entry name" value="Alkyl_sulf_dimr"/>
</dbReference>
<dbReference type="PANTHER" id="PTHR43223">
    <property type="entry name" value="ALKYL/ARYL-SULFATASE"/>
    <property type="match status" value="1"/>
</dbReference>
<name>A0A1Y5HYH8_OLEAN</name>
<dbReference type="EMBL" id="MABE01000430">
    <property type="protein sequence ID" value="OUS40132.1"/>
    <property type="molecule type" value="Genomic_DNA"/>
</dbReference>
<dbReference type="Pfam" id="PF14863">
    <property type="entry name" value="Alkyl_sulf_dimr"/>
    <property type="match status" value="1"/>
</dbReference>
<dbReference type="GO" id="GO:0018741">
    <property type="term" value="F:linear primary-alkylsulfatase activity"/>
    <property type="evidence" value="ECO:0007669"/>
    <property type="project" value="InterPro"/>
</dbReference>
<dbReference type="Gene3D" id="1.25.40.880">
    <property type="entry name" value="Alkyl sulfatase, dimerisation domain"/>
    <property type="match status" value="1"/>
</dbReference>
<dbReference type="InterPro" id="IPR044097">
    <property type="entry name" value="Bds1/SdsA1_MBL-fold"/>
</dbReference>
<evidence type="ECO:0000256" key="4">
    <source>
        <dbReference type="ARBA" id="ARBA00033751"/>
    </source>
</evidence>
<dbReference type="GO" id="GO:0046983">
    <property type="term" value="F:protein dimerization activity"/>
    <property type="evidence" value="ECO:0007669"/>
    <property type="project" value="InterPro"/>
</dbReference>
<dbReference type="SMART" id="SM00849">
    <property type="entry name" value="Lactamase_B"/>
    <property type="match status" value="1"/>
</dbReference>
<gene>
    <name evidence="6" type="ORF">A9R00_07590</name>
</gene>
<dbReference type="InterPro" id="IPR036866">
    <property type="entry name" value="RibonucZ/Hydroxyglut_hydro"/>
</dbReference>
<dbReference type="InterPro" id="IPR001279">
    <property type="entry name" value="Metallo-B-lactamas"/>
</dbReference>
<accession>A0A1Y5HYH8</accession>
<evidence type="ECO:0000313" key="7">
    <source>
        <dbReference type="Proteomes" id="UP000227088"/>
    </source>
</evidence>
<reference evidence="7" key="1">
    <citation type="journal article" date="2017" name="Proc. Natl. Acad. Sci. U.S.A.">
        <title>Simulation of Deepwater Horizon oil plume reveals substrate specialization within a complex community of hydrocarbon degraders.</title>
        <authorList>
            <person name="Hu P."/>
            <person name="Dubinsky E.A."/>
            <person name="Probst A.J."/>
            <person name="Wang J."/>
            <person name="Sieber C.M.K."/>
            <person name="Tom L.M."/>
            <person name="Gardinali P."/>
            <person name="Banfield J.F."/>
            <person name="Atlas R.M."/>
            <person name="Andersen G.L."/>
        </authorList>
    </citation>
    <scope>NUCLEOTIDE SEQUENCE [LARGE SCALE GENOMIC DNA]</scope>
</reference>
<evidence type="ECO:0000256" key="3">
    <source>
        <dbReference type="ARBA" id="ARBA00022833"/>
    </source>
</evidence>
<dbReference type="CDD" id="cd07710">
    <property type="entry name" value="arylsulfatase_Sdsa1-like_MBL-fold"/>
    <property type="match status" value="1"/>
</dbReference>
<dbReference type="Pfam" id="PF00753">
    <property type="entry name" value="Lactamase_B"/>
    <property type="match status" value="1"/>
</dbReference>
<dbReference type="SUPFAM" id="SSF55718">
    <property type="entry name" value="SCP-like"/>
    <property type="match status" value="1"/>
</dbReference>
<dbReference type="FunFam" id="3.60.15.30:FF:000001">
    <property type="entry name" value="Alkyl/aryl-sulfatase BDS1"/>
    <property type="match status" value="1"/>
</dbReference>
<dbReference type="Pfam" id="PF14864">
    <property type="entry name" value="Alkyl_sulf_C"/>
    <property type="match status" value="1"/>
</dbReference>
<dbReference type="InterPro" id="IPR038536">
    <property type="entry name" value="Alkyl/aryl-sulf_dimr_sf"/>
</dbReference>